<evidence type="ECO:0000256" key="2">
    <source>
        <dbReference type="ARBA" id="ARBA00022679"/>
    </source>
</evidence>
<organism evidence="9 10">
    <name type="scientific">Boothiomyces macroporosus</name>
    <dbReference type="NCBI Taxonomy" id="261099"/>
    <lineage>
        <taxon>Eukaryota</taxon>
        <taxon>Fungi</taxon>
        <taxon>Fungi incertae sedis</taxon>
        <taxon>Chytridiomycota</taxon>
        <taxon>Chytridiomycota incertae sedis</taxon>
        <taxon>Chytridiomycetes</taxon>
        <taxon>Rhizophydiales</taxon>
        <taxon>Terramycetaceae</taxon>
        <taxon>Boothiomyces</taxon>
    </lineage>
</organism>
<dbReference type="PROSITE" id="PS50011">
    <property type="entry name" value="PROTEIN_KINASE_DOM"/>
    <property type="match status" value="1"/>
</dbReference>
<dbReference type="PANTHER" id="PTHR24355:SF30">
    <property type="entry name" value="SERINE_THREONINE-PROTEIN KINASE 32B ISOFORM X1"/>
    <property type="match status" value="1"/>
</dbReference>
<evidence type="ECO:0000256" key="4">
    <source>
        <dbReference type="ARBA" id="ARBA00022777"/>
    </source>
</evidence>
<dbReference type="Gene3D" id="1.10.510.10">
    <property type="entry name" value="Transferase(Phosphotransferase) domain 1"/>
    <property type="match status" value="1"/>
</dbReference>
<name>A0AAD5UNH9_9FUNG</name>
<protein>
    <recommendedName>
        <fullName evidence="8">Protein kinase domain-containing protein</fullName>
    </recommendedName>
</protein>
<dbReference type="InterPro" id="IPR008271">
    <property type="entry name" value="Ser/Thr_kinase_AS"/>
</dbReference>
<dbReference type="EMBL" id="JADGKB010000009">
    <property type="protein sequence ID" value="KAJ3260818.1"/>
    <property type="molecule type" value="Genomic_DNA"/>
</dbReference>
<dbReference type="InterPro" id="IPR000719">
    <property type="entry name" value="Prot_kinase_dom"/>
</dbReference>
<feature type="compositionally biased region" description="Polar residues" evidence="7">
    <location>
        <begin position="496"/>
        <end position="506"/>
    </location>
</feature>
<evidence type="ECO:0000256" key="1">
    <source>
        <dbReference type="ARBA" id="ARBA00022527"/>
    </source>
</evidence>
<feature type="binding site" evidence="6">
    <location>
        <position position="43"/>
    </location>
    <ligand>
        <name>ATP</name>
        <dbReference type="ChEBI" id="CHEBI:30616"/>
    </ligand>
</feature>
<feature type="region of interest" description="Disordered" evidence="7">
    <location>
        <begin position="392"/>
        <end position="506"/>
    </location>
</feature>
<dbReference type="InterPro" id="IPR011009">
    <property type="entry name" value="Kinase-like_dom_sf"/>
</dbReference>
<evidence type="ECO:0000256" key="7">
    <source>
        <dbReference type="SAM" id="MobiDB-lite"/>
    </source>
</evidence>
<evidence type="ECO:0000256" key="6">
    <source>
        <dbReference type="PROSITE-ProRule" id="PRU10141"/>
    </source>
</evidence>
<dbReference type="GO" id="GO:0004703">
    <property type="term" value="F:G protein-coupled receptor kinase activity"/>
    <property type="evidence" value="ECO:0007669"/>
    <property type="project" value="TreeGrafter"/>
</dbReference>
<feature type="domain" description="Protein kinase" evidence="8">
    <location>
        <begin position="14"/>
        <end position="281"/>
    </location>
</feature>
<feature type="compositionally biased region" description="Low complexity" evidence="7">
    <location>
        <begin position="443"/>
        <end position="452"/>
    </location>
</feature>
<evidence type="ECO:0000259" key="8">
    <source>
        <dbReference type="PROSITE" id="PS50011"/>
    </source>
</evidence>
<keyword evidence="10" id="KW-1185">Reference proteome</keyword>
<evidence type="ECO:0000256" key="5">
    <source>
        <dbReference type="ARBA" id="ARBA00022840"/>
    </source>
</evidence>
<comment type="caution">
    <text evidence="9">The sequence shown here is derived from an EMBL/GenBank/DDBJ whole genome shotgun (WGS) entry which is preliminary data.</text>
</comment>
<accession>A0AAD5UNH9</accession>
<dbReference type="GO" id="GO:0001664">
    <property type="term" value="F:G protein-coupled receptor binding"/>
    <property type="evidence" value="ECO:0007669"/>
    <property type="project" value="TreeGrafter"/>
</dbReference>
<dbReference type="SMART" id="SM00220">
    <property type="entry name" value="S_TKc"/>
    <property type="match status" value="1"/>
</dbReference>
<dbReference type="PROSITE" id="PS00108">
    <property type="entry name" value="PROTEIN_KINASE_ST"/>
    <property type="match status" value="1"/>
</dbReference>
<dbReference type="FunFam" id="3.30.200.20:FF:000042">
    <property type="entry name" value="Aurora kinase A"/>
    <property type="match status" value="1"/>
</dbReference>
<dbReference type="PROSITE" id="PS00107">
    <property type="entry name" value="PROTEIN_KINASE_ATP"/>
    <property type="match status" value="1"/>
</dbReference>
<dbReference type="GO" id="GO:0009966">
    <property type="term" value="P:regulation of signal transduction"/>
    <property type="evidence" value="ECO:0007669"/>
    <property type="project" value="TreeGrafter"/>
</dbReference>
<dbReference type="SUPFAM" id="SSF56112">
    <property type="entry name" value="Protein kinase-like (PK-like)"/>
    <property type="match status" value="1"/>
</dbReference>
<keyword evidence="5 6" id="KW-0067">ATP-binding</keyword>
<feature type="compositionally biased region" description="Basic and acidic residues" evidence="7">
    <location>
        <begin position="399"/>
        <end position="411"/>
    </location>
</feature>
<gene>
    <name evidence="9" type="ORF">HK103_007381</name>
</gene>
<evidence type="ECO:0000313" key="10">
    <source>
        <dbReference type="Proteomes" id="UP001210925"/>
    </source>
</evidence>
<keyword evidence="3 6" id="KW-0547">Nucleotide-binding</keyword>
<dbReference type="AlphaFoldDB" id="A0AAD5UNH9"/>
<sequence>MKDGAPEELSLKRFELQYIIGQGAFGKVKTVMDKKTKKQYALKYINKEECIEGRSTINIFRERLMLQTLCHPYIIGLRFAFQDDIHLFMVLEYAKGGDLRFNLGKQAVFDAHTIMVWAAQLSYAIDYMHEQKIIHRDLKPENLLLDDLGNLYITDLNIAVSVEKRFPSSESGTLDYMAPEMFTGQPYGLSIDWWATGTIIYECIYKKRPFRGGESNEEVKDAILSKPLKFSDKTADGDPVPIIPVREQFLEQLLERDVSKRLGSANNGRGFEAEVKSHEYFIKIDWKLIAEKKLLPNYHPNNDKDAMNFQPNLLIEEMINGGSDVSYRPRKKKRDPNKKTLGEKLVGSFSSIFSKSRSDNSLSQKLTKTKTRKEIELEQMEEYFVPFDYELPNNPEMKLPPDTKKEKKDEGSAATIGKEGAKEDFTPEKGSPLRNNEDDDNSSVHSVDSAASIELAKKSTLKNHSPLRGGFEPDEEEFGDKIKITDVDESPPNPAVQKQTVPGAQL</sequence>
<dbReference type="PANTHER" id="PTHR24355">
    <property type="entry name" value="G PROTEIN-COUPLED RECEPTOR KINASE/RIBOSOMAL PROTEIN S6 KINASE"/>
    <property type="match status" value="1"/>
</dbReference>
<dbReference type="GO" id="GO:0005524">
    <property type="term" value="F:ATP binding"/>
    <property type="evidence" value="ECO:0007669"/>
    <property type="project" value="UniProtKB-UniRule"/>
</dbReference>
<dbReference type="Gene3D" id="3.30.200.20">
    <property type="entry name" value="Phosphorylase Kinase, domain 1"/>
    <property type="match status" value="1"/>
</dbReference>
<keyword evidence="4" id="KW-0418">Kinase</keyword>
<dbReference type="Proteomes" id="UP001210925">
    <property type="component" value="Unassembled WGS sequence"/>
</dbReference>
<keyword evidence="2" id="KW-0808">Transferase</keyword>
<proteinExistence type="predicted"/>
<dbReference type="InterPro" id="IPR017441">
    <property type="entry name" value="Protein_kinase_ATP_BS"/>
</dbReference>
<evidence type="ECO:0000256" key="3">
    <source>
        <dbReference type="ARBA" id="ARBA00022741"/>
    </source>
</evidence>
<keyword evidence="1" id="KW-0723">Serine/threonine-protein kinase</keyword>
<evidence type="ECO:0000313" key="9">
    <source>
        <dbReference type="EMBL" id="KAJ3260818.1"/>
    </source>
</evidence>
<dbReference type="Pfam" id="PF00069">
    <property type="entry name" value="Pkinase"/>
    <property type="match status" value="1"/>
</dbReference>
<reference evidence="9" key="1">
    <citation type="submission" date="2020-05" db="EMBL/GenBank/DDBJ databases">
        <title>Phylogenomic resolution of chytrid fungi.</title>
        <authorList>
            <person name="Stajich J.E."/>
            <person name="Amses K."/>
            <person name="Simmons R."/>
            <person name="Seto K."/>
            <person name="Myers J."/>
            <person name="Bonds A."/>
            <person name="Quandt C.A."/>
            <person name="Barry K."/>
            <person name="Liu P."/>
            <person name="Grigoriev I."/>
            <person name="Longcore J.E."/>
            <person name="James T.Y."/>
        </authorList>
    </citation>
    <scope>NUCLEOTIDE SEQUENCE</scope>
    <source>
        <strain evidence="9">PLAUS21</strain>
    </source>
</reference>
<dbReference type="GO" id="GO:0007186">
    <property type="term" value="P:G protein-coupled receptor signaling pathway"/>
    <property type="evidence" value="ECO:0007669"/>
    <property type="project" value="TreeGrafter"/>
</dbReference>